<keyword evidence="5" id="KW-1185">Reference proteome</keyword>
<dbReference type="GO" id="GO:0003677">
    <property type="term" value="F:DNA binding"/>
    <property type="evidence" value="ECO:0007669"/>
    <property type="project" value="InterPro"/>
</dbReference>
<dbReference type="GO" id="GO:0006351">
    <property type="term" value="P:DNA-templated transcription"/>
    <property type="evidence" value="ECO:0007669"/>
    <property type="project" value="InterPro"/>
</dbReference>
<dbReference type="GO" id="GO:0000981">
    <property type="term" value="F:DNA-binding transcription factor activity, RNA polymerase II-specific"/>
    <property type="evidence" value="ECO:0007669"/>
    <property type="project" value="InterPro"/>
</dbReference>
<dbReference type="Proteomes" id="UP001221757">
    <property type="component" value="Unassembled WGS sequence"/>
</dbReference>
<organism evidence="4 5">
    <name type="scientific">Mycena rosella</name>
    <name type="common">Pink bonnet</name>
    <name type="synonym">Agaricus rosellus</name>
    <dbReference type="NCBI Taxonomy" id="1033263"/>
    <lineage>
        <taxon>Eukaryota</taxon>
        <taxon>Fungi</taxon>
        <taxon>Dikarya</taxon>
        <taxon>Basidiomycota</taxon>
        <taxon>Agaricomycotina</taxon>
        <taxon>Agaricomycetes</taxon>
        <taxon>Agaricomycetidae</taxon>
        <taxon>Agaricales</taxon>
        <taxon>Marasmiineae</taxon>
        <taxon>Mycenaceae</taxon>
        <taxon>Mycena</taxon>
    </lineage>
</organism>
<evidence type="ECO:0000313" key="4">
    <source>
        <dbReference type="EMBL" id="KAJ7659872.1"/>
    </source>
</evidence>
<evidence type="ECO:0000313" key="5">
    <source>
        <dbReference type="Proteomes" id="UP001221757"/>
    </source>
</evidence>
<dbReference type="Gene3D" id="4.10.240.10">
    <property type="entry name" value="Zn(2)-C6 fungal-type DNA-binding domain"/>
    <property type="match status" value="1"/>
</dbReference>
<dbReference type="CDD" id="cd12148">
    <property type="entry name" value="fungal_TF_MHR"/>
    <property type="match status" value="1"/>
</dbReference>
<dbReference type="GO" id="GO:0008270">
    <property type="term" value="F:zinc ion binding"/>
    <property type="evidence" value="ECO:0007669"/>
    <property type="project" value="InterPro"/>
</dbReference>
<accession>A0AAD7CRB0</accession>
<evidence type="ECO:0000256" key="2">
    <source>
        <dbReference type="ARBA" id="ARBA00023242"/>
    </source>
</evidence>
<evidence type="ECO:0000256" key="1">
    <source>
        <dbReference type="ARBA" id="ARBA00022723"/>
    </source>
</evidence>
<feature type="domain" description="Zn(2)-C6 fungal-type" evidence="3">
    <location>
        <begin position="14"/>
        <end position="55"/>
    </location>
</feature>
<gene>
    <name evidence="4" type="ORF">B0H17DRAFT_1145250</name>
</gene>
<dbReference type="PANTHER" id="PTHR46910:SF38">
    <property type="entry name" value="ZN(2)-C6 FUNGAL-TYPE DOMAIN-CONTAINING PROTEIN"/>
    <property type="match status" value="1"/>
</dbReference>
<keyword evidence="1" id="KW-0479">Metal-binding</keyword>
<evidence type="ECO:0000259" key="3">
    <source>
        <dbReference type="SMART" id="SM00066"/>
    </source>
</evidence>
<dbReference type="InterPro" id="IPR007219">
    <property type="entry name" value="XnlR_reg_dom"/>
</dbReference>
<dbReference type="SUPFAM" id="SSF57701">
    <property type="entry name" value="Zn2/Cys6 DNA-binding domain"/>
    <property type="match status" value="1"/>
</dbReference>
<dbReference type="InterPro" id="IPR001138">
    <property type="entry name" value="Zn2Cys6_DnaBD"/>
</dbReference>
<dbReference type="Pfam" id="PF04082">
    <property type="entry name" value="Fungal_trans"/>
    <property type="match status" value="1"/>
</dbReference>
<reference evidence="4" key="1">
    <citation type="submission" date="2023-03" db="EMBL/GenBank/DDBJ databases">
        <title>Massive genome expansion in bonnet fungi (Mycena s.s.) driven by repeated elements and novel gene families across ecological guilds.</title>
        <authorList>
            <consortium name="Lawrence Berkeley National Laboratory"/>
            <person name="Harder C.B."/>
            <person name="Miyauchi S."/>
            <person name="Viragh M."/>
            <person name="Kuo A."/>
            <person name="Thoen E."/>
            <person name="Andreopoulos B."/>
            <person name="Lu D."/>
            <person name="Skrede I."/>
            <person name="Drula E."/>
            <person name="Henrissat B."/>
            <person name="Morin E."/>
            <person name="Kohler A."/>
            <person name="Barry K."/>
            <person name="LaButti K."/>
            <person name="Morin E."/>
            <person name="Salamov A."/>
            <person name="Lipzen A."/>
            <person name="Mereny Z."/>
            <person name="Hegedus B."/>
            <person name="Baldrian P."/>
            <person name="Stursova M."/>
            <person name="Weitz H."/>
            <person name="Taylor A."/>
            <person name="Grigoriev I.V."/>
            <person name="Nagy L.G."/>
            <person name="Martin F."/>
            <person name="Kauserud H."/>
        </authorList>
    </citation>
    <scope>NUCLEOTIDE SEQUENCE</scope>
    <source>
        <strain evidence="4">CBHHK067</strain>
    </source>
</reference>
<keyword evidence="2" id="KW-0539">Nucleus</keyword>
<dbReference type="CDD" id="cd00067">
    <property type="entry name" value="GAL4"/>
    <property type="match status" value="1"/>
</dbReference>
<dbReference type="InterPro" id="IPR036864">
    <property type="entry name" value="Zn2-C6_fun-type_DNA-bd_sf"/>
</dbReference>
<dbReference type="SMART" id="SM00066">
    <property type="entry name" value="GAL4"/>
    <property type="match status" value="1"/>
</dbReference>
<name>A0AAD7CRB0_MYCRO</name>
<protein>
    <submittedName>
        <fullName evidence="4">Fungal-specific transcription factor domain-containing protein</fullName>
    </submittedName>
</protein>
<comment type="caution">
    <text evidence="4">The sequence shown here is derived from an EMBL/GenBank/DDBJ whole genome shotgun (WGS) entry which is preliminary data.</text>
</comment>
<dbReference type="AlphaFoldDB" id="A0AAD7CRB0"/>
<dbReference type="Pfam" id="PF00172">
    <property type="entry name" value="Zn_clus"/>
    <property type="match status" value="1"/>
</dbReference>
<dbReference type="CDD" id="cd14723">
    <property type="entry name" value="ZIP_Ppr1"/>
    <property type="match status" value="1"/>
</dbReference>
<proteinExistence type="predicted"/>
<sequence>MSSNEENDSQVRRKIIRKACDVCRRRKRDGSEPCGRCIEHELDCTYGQGPMQRATGISTSYVQSLEDRVKTLEAQLRESNAHASPQTGAGTELMVRAIRGFLIPPSIAEELDSLSLSTPGTQGFQGASSQARLVKAVVDLKSSHTNAPSTSRGQVPLTSKLCSIRPVGISFDIPLSEDTNPRPKYTFPDDDLMISLISLYFNNINDFFPLLHRPTFERAHATSLHLRDDGFGGTLLLVCALGARYSDDPRVRQQHHTAGMEWFAQVQLFQALSSQPTLYDLQCYCLAVQFLERTSGARASWTLVGVGIRLAQDIGTHRLNIRARVATPEEELQKRALMVLFDSQLSGELGRTHSHDFQLDFPVRCDDEYWEASLGNAVFCQPLDTPSRVDFLICLLKLNRIISFALKFLYMPEKMKAQLGMGDGEKVVVEFDSALNSWFESVPAHLRWDPACSNELFFDQSAALHCTYCFVRILIHRPFIPAIRSSAAPTNSPSLSVCNTSARSCIHVAELQHRRRPNNPLVLGQTSVFTAGIVLLLNIWGSNRTSSVSGTYLSDVHRCIRVLRAHKTQWPSTSPLLLPRDDYDTSPFVTRSGGGAMAETGHPTPTPAFNTPLHDPVMGGHFISPFGDREEPARPPRVPTAPRFSSHPFSAANAFEFPEFANQHNFANGDNFTNGQSFINDQSFTWTTDMMNTVNMWSVAPTGFECADLFVTG</sequence>
<dbReference type="PANTHER" id="PTHR46910">
    <property type="entry name" value="TRANSCRIPTION FACTOR PDR1"/>
    <property type="match status" value="1"/>
</dbReference>
<dbReference type="InterPro" id="IPR050987">
    <property type="entry name" value="AtrR-like"/>
</dbReference>
<dbReference type="EMBL" id="JARKIE010000267">
    <property type="protein sequence ID" value="KAJ7659872.1"/>
    <property type="molecule type" value="Genomic_DNA"/>
</dbReference>